<dbReference type="Gene3D" id="2.60.40.10">
    <property type="entry name" value="Immunoglobulins"/>
    <property type="match status" value="2"/>
</dbReference>
<evidence type="ECO:0000259" key="2">
    <source>
        <dbReference type="PROSITE" id="PS50835"/>
    </source>
</evidence>
<dbReference type="GeneID" id="108735520"/>
<dbReference type="InterPro" id="IPR013783">
    <property type="entry name" value="Ig-like_fold"/>
</dbReference>
<dbReference type="InParanoid" id="A0A7F5RLX2"/>
<evidence type="ECO:0000256" key="1">
    <source>
        <dbReference type="SAM" id="SignalP"/>
    </source>
</evidence>
<reference evidence="4" key="1">
    <citation type="submission" date="2025-08" db="UniProtKB">
        <authorList>
            <consortium name="RefSeq"/>
        </authorList>
    </citation>
    <scope>IDENTIFICATION</scope>
    <source>
        <tissue evidence="4">Entire body</tissue>
    </source>
</reference>
<dbReference type="SUPFAM" id="SSF48726">
    <property type="entry name" value="Immunoglobulin"/>
    <property type="match status" value="2"/>
</dbReference>
<dbReference type="InterPro" id="IPR036179">
    <property type="entry name" value="Ig-like_dom_sf"/>
</dbReference>
<proteinExistence type="predicted"/>
<dbReference type="FunFam" id="2.60.40.10:FF:000437">
    <property type="entry name" value="Beat-IIIc, isoform A"/>
    <property type="match status" value="1"/>
</dbReference>
<feature type="domain" description="Ig-like" evidence="2">
    <location>
        <begin position="141"/>
        <end position="179"/>
    </location>
</feature>
<feature type="domain" description="Ig-like" evidence="2">
    <location>
        <begin position="39"/>
        <end position="123"/>
    </location>
</feature>
<evidence type="ECO:0000313" key="4">
    <source>
        <dbReference type="RefSeq" id="XP_025837024.1"/>
    </source>
</evidence>
<dbReference type="PANTHER" id="PTHR21261">
    <property type="entry name" value="BEAT PROTEIN"/>
    <property type="match status" value="1"/>
</dbReference>
<dbReference type="OrthoDB" id="6415662at2759"/>
<dbReference type="AlphaFoldDB" id="A0A7F5RLX2"/>
<dbReference type="InterPro" id="IPR007110">
    <property type="entry name" value="Ig-like_dom"/>
</dbReference>
<evidence type="ECO:0000313" key="3">
    <source>
        <dbReference type="Proteomes" id="UP000192223"/>
    </source>
</evidence>
<name>A0A7F5RLX2_AGRPL</name>
<dbReference type="Proteomes" id="UP000192223">
    <property type="component" value="Unplaced"/>
</dbReference>
<protein>
    <submittedName>
        <fullName evidence="4">Uncharacterized protein LOC108735520</fullName>
    </submittedName>
</protein>
<feature type="chain" id="PRO_5028866823" evidence="1">
    <location>
        <begin position="21"/>
        <end position="282"/>
    </location>
</feature>
<accession>A0A7F5RLX2</accession>
<gene>
    <name evidence="4" type="primary">LOC108735520</name>
</gene>
<feature type="signal peptide" evidence="1">
    <location>
        <begin position="1"/>
        <end position="20"/>
    </location>
</feature>
<sequence>MLISFMTLIYYALDGNCVTATTGGLKWVKVTVPQFRAPGEPAMLECDYDLGNDTLYSVKWYKDHEEFYRFVRKTRPPAHSFKVEGVEVDMDSSNSTRVFLRSVSIKTSGLFRCEVSAEKPSFSSAQAEARMEVLSLPKEDPQITGVQDQYQVGDEINLNCTSGKSHPAPVLLWFINGNKVTGNSILVHYPPIYFNDGLVSMTLGLRFTLSSVHFQGGLMKVKCIASVSPVLWRGDRESIVQSLPIKDMREALLLVTSSKGNLVYPAAALIFICFTFKVVPFL</sequence>
<keyword evidence="1" id="KW-0732">Signal</keyword>
<organism evidence="3 4">
    <name type="scientific">Agrilus planipennis</name>
    <name type="common">Emerald ash borer</name>
    <name type="synonym">Agrilus marcopoli</name>
    <dbReference type="NCBI Taxonomy" id="224129"/>
    <lineage>
        <taxon>Eukaryota</taxon>
        <taxon>Metazoa</taxon>
        <taxon>Ecdysozoa</taxon>
        <taxon>Arthropoda</taxon>
        <taxon>Hexapoda</taxon>
        <taxon>Insecta</taxon>
        <taxon>Pterygota</taxon>
        <taxon>Neoptera</taxon>
        <taxon>Endopterygota</taxon>
        <taxon>Coleoptera</taxon>
        <taxon>Polyphaga</taxon>
        <taxon>Elateriformia</taxon>
        <taxon>Buprestoidea</taxon>
        <taxon>Buprestidae</taxon>
        <taxon>Agrilinae</taxon>
        <taxon>Agrilus</taxon>
    </lineage>
</organism>
<dbReference type="PROSITE" id="PS50835">
    <property type="entry name" value="IG_LIKE"/>
    <property type="match status" value="2"/>
</dbReference>
<keyword evidence="3" id="KW-1185">Reference proteome</keyword>
<dbReference type="RefSeq" id="XP_025837024.1">
    <property type="nucleotide sequence ID" value="XM_025981239.1"/>
</dbReference>
<dbReference type="PANTHER" id="PTHR21261:SF14">
    <property type="entry name" value="BEATEN PATH IV, ISOFORM B"/>
    <property type="match status" value="1"/>
</dbReference>
<dbReference type="KEGG" id="apln:108735520"/>